<dbReference type="InterPro" id="IPR010721">
    <property type="entry name" value="UstE-like"/>
</dbReference>
<organism evidence="1 2">
    <name type="scientific">Bradyrhizobium cytisi</name>
    <dbReference type="NCBI Taxonomy" id="515489"/>
    <lineage>
        <taxon>Bacteria</taxon>
        <taxon>Pseudomonadati</taxon>
        <taxon>Pseudomonadota</taxon>
        <taxon>Alphaproteobacteria</taxon>
        <taxon>Hyphomicrobiales</taxon>
        <taxon>Nitrobacteraceae</taxon>
        <taxon>Bradyrhizobium</taxon>
    </lineage>
</organism>
<evidence type="ECO:0000313" key="2">
    <source>
        <dbReference type="Proteomes" id="UP000324853"/>
    </source>
</evidence>
<protein>
    <submittedName>
        <fullName evidence="1">DUF1295 domain-containing protein</fullName>
    </submittedName>
</protein>
<dbReference type="AlphaFoldDB" id="A0A5S4VUP1"/>
<gene>
    <name evidence="1" type="ORF">FXB38_40080</name>
</gene>
<dbReference type="Proteomes" id="UP000324853">
    <property type="component" value="Unassembled WGS sequence"/>
</dbReference>
<evidence type="ECO:0000313" key="1">
    <source>
        <dbReference type="EMBL" id="TYL71361.1"/>
    </source>
</evidence>
<proteinExistence type="predicted"/>
<reference evidence="1 2" key="1">
    <citation type="submission" date="2019-08" db="EMBL/GenBank/DDBJ databases">
        <title>Bradyrhizobium hipponensis sp. nov., a rhizobium isolated from a Lupinus angustifolius root nodule in Tunisia.</title>
        <authorList>
            <person name="Off K."/>
            <person name="Rejili M."/>
            <person name="Mars M."/>
            <person name="Brachmann A."/>
            <person name="Marin M."/>
        </authorList>
    </citation>
    <scope>NUCLEOTIDE SEQUENCE [LARGE SCALE GENOMIC DNA]</scope>
    <source>
        <strain evidence="1 2">CTAW11</strain>
    </source>
</reference>
<dbReference type="Pfam" id="PF06966">
    <property type="entry name" value="DUF1295"/>
    <property type="match status" value="1"/>
</dbReference>
<accession>A0A5S4VUP1</accession>
<sequence>MATFPRGLAAIALSAVYPRAWAHLLAPVFMYRILVHITGIPPLEAQMLRSRGERYCNYQSRISMFFPLPPREGMAA</sequence>
<dbReference type="EMBL" id="VSSR01000109">
    <property type="protein sequence ID" value="TYL71361.1"/>
    <property type="molecule type" value="Genomic_DNA"/>
</dbReference>
<dbReference type="OrthoDB" id="9779233at2"/>
<dbReference type="Gene3D" id="1.20.120.1630">
    <property type="match status" value="1"/>
</dbReference>
<comment type="caution">
    <text evidence="1">The sequence shown here is derived from an EMBL/GenBank/DDBJ whole genome shotgun (WGS) entry which is preliminary data.</text>
</comment>
<name>A0A5S4VUP1_9BRAD</name>
<keyword evidence="2" id="KW-1185">Reference proteome</keyword>